<dbReference type="AlphaFoldDB" id="A0AAX1N786"/>
<dbReference type="KEGG" id="fya:KMW28_18740"/>
<keyword evidence="3" id="KW-1185">Reference proteome</keyword>
<name>A0AAX1N786_9BACT</name>
<evidence type="ECO:0000313" key="3">
    <source>
        <dbReference type="Proteomes" id="UP000678679"/>
    </source>
</evidence>
<dbReference type="RefSeq" id="WP_169666938.1">
    <property type="nucleotide sequence ID" value="NZ_CP076132.1"/>
</dbReference>
<reference evidence="2 3" key="1">
    <citation type="submission" date="2021-05" db="EMBL/GenBank/DDBJ databases">
        <title>Comparative genomic studies on the polysaccharide-degrading batcterial strains of the Flammeovirga genus.</title>
        <authorList>
            <person name="Zewei F."/>
            <person name="Zheng Z."/>
            <person name="Yu L."/>
            <person name="Ruyue G."/>
            <person name="Yanhong M."/>
            <person name="Yuanyuan C."/>
            <person name="Jingyan G."/>
            <person name="Wenjun H."/>
        </authorList>
    </citation>
    <scope>NUCLEOTIDE SEQUENCE [LARGE SCALE GENOMIC DNA]</scope>
    <source>
        <strain evidence="2 3">NBRC:100898</strain>
    </source>
</reference>
<protein>
    <submittedName>
        <fullName evidence="2">Uncharacterized protein</fullName>
    </submittedName>
</protein>
<dbReference type="Proteomes" id="UP000678679">
    <property type="component" value="Chromosome 1"/>
</dbReference>
<feature type="compositionally biased region" description="Polar residues" evidence="1">
    <location>
        <begin position="1"/>
        <end position="15"/>
    </location>
</feature>
<gene>
    <name evidence="2" type="ORF">KMW28_18740</name>
</gene>
<sequence length="132" mass="16124">MKNSGNLYPKNSKQAELNRKKQTLFDQGWNESPDIYIDRLKKMLQDSQRYIDKLHKTVYDKNQKMEDMQNHIYFLEDELYHLTNQPQENFEGQEDQNQMFEMHKNDNYSDEQGNYDMMHKEDSQDIKRDLAY</sequence>
<proteinExistence type="predicted"/>
<evidence type="ECO:0000256" key="1">
    <source>
        <dbReference type="SAM" id="MobiDB-lite"/>
    </source>
</evidence>
<dbReference type="EMBL" id="CP076132">
    <property type="protein sequence ID" value="QWG01658.1"/>
    <property type="molecule type" value="Genomic_DNA"/>
</dbReference>
<feature type="region of interest" description="Disordered" evidence="1">
    <location>
        <begin position="1"/>
        <end position="24"/>
    </location>
</feature>
<accession>A0AAX1N786</accession>
<organism evidence="2 3">
    <name type="scientific">Flammeovirga yaeyamensis</name>
    <dbReference type="NCBI Taxonomy" id="367791"/>
    <lineage>
        <taxon>Bacteria</taxon>
        <taxon>Pseudomonadati</taxon>
        <taxon>Bacteroidota</taxon>
        <taxon>Cytophagia</taxon>
        <taxon>Cytophagales</taxon>
        <taxon>Flammeovirgaceae</taxon>
        <taxon>Flammeovirga</taxon>
    </lineage>
</organism>
<evidence type="ECO:0000313" key="2">
    <source>
        <dbReference type="EMBL" id="QWG01658.1"/>
    </source>
</evidence>